<dbReference type="SMART" id="SM00343">
    <property type="entry name" value="ZnF_C2HC"/>
    <property type="match status" value="2"/>
</dbReference>
<dbReference type="OrthoDB" id="5967017at2759"/>
<evidence type="ECO:0000313" key="5">
    <source>
        <dbReference type="Proteomes" id="UP000604825"/>
    </source>
</evidence>
<keyword evidence="5" id="KW-1185">Reference proteome</keyword>
<evidence type="ECO:0000259" key="3">
    <source>
        <dbReference type="PROSITE" id="PS50158"/>
    </source>
</evidence>
<dbReference type="Proteomes" id="UP000604825">
    <property type="component" value="Unassembled WGS sequence"/>
</dbReference>
<reference evidence="4" key="1">
    <citation type="submission" date="2020-10" db="EMBL/GenBank/DDBJ databases">
        <authorList>
            <person name="Han B."/>
            <person name="Lu T."/>
            <person name="Zhao Q."/>
            <person name="Huang X."/>
            <person name="Zhao Y."/>
        </authorList>
    </citation>
    <scope>NUCLEOTIDE SEQUENCE</scope>
</reference>
<dbReference type="PROSITE" id="PS50158">
    <property type="entry name" value="ZF_CCHC"/>
    <property type="match status" value="1"/>
</dbReference>
<comment type="caution">
    <text evidence="4">The sequence shown here is derived from an EMBL/GenBank/DDBJ whole genome shotgun (WGS) entry which is preliminary data.</text>
</comment>
<dbReference type="GO" id="GO:0008270">
    <property type="term" value="F:zinc ion binding"/>
    <property type="evidence" value="ECO:0007669"/>
    <property type="project" value="UniProtKB-KW"/>
</dbReference>
<accession>A0A811SBH8</accession>
<sequence>MASPDLQPRQARAPPGLRSDAPSASATSPPRSGGSADGGRPAVSDSSLPPSGAVSTASIGARVPAKLKSILVRPDRVATPPDAPADRRKLVWHKLALTATDAAVAGSNTQQDALLSPDWHKGRRKHWWRKDAALQKVDPGSRRRVTGAEDGALRGALTGQDAFKRRLAGRCFRCLGVHHQVAQCRDPVRCLRCKGPGHISRYCPTCHRQPISANLRARLTFPAGSIHSRITFPPFCSTAPASSPAAQITSSYSPRSLAEMDPMLEHDPGHALHRPRLISSRSPAPRAWTSVATTFQRLFQSAGLDPMLELGWGPGDERGCQPAASLDDDPMLLEFQLAQAFAAPPGGSTAHPEGNSGGEAEITFGPSVQLVAPEQASDET</sequence>
<keyword evidence="1" id="KW-0863">Zinc-finger</keyword>
<keyword evidence="1" id="KW-0479">Metal-binding</keyword>
<dbReference type="Gene3D" id="4.10.60.10">
    <property type="entry name" value="Zinc finger, CCHC-type"/>
    <property type="match status" value="1"/>
</dbReference>
<dbReference type="EMBL" id="CAJGYO010000019">
    <property type="protein sequence ID" value="CAD6338931.1"/>
    <property type="molecule type" value="Genomic_DNA"/>
</dbReference>
<evidence type="ECO:0000313" key="4">
    <source>
        <dbReference type="EMBL" id="CAD6338931.1"/>
    </source>
</evidence>
<evidence type="ECO:0000256" key="1">
    <source>
        <dbReference type="PROSITE-ProRule" id="PRU00047"/>
    </source>
</evidence>
<feature type="compositionally biased region" description="Low complexity" evidence="2">
    <location>
        <begin position="18"/>
        <end position="34"/>
    </location>
</feature>
<feature type="region of interest" description="Disordered" evidence="2">
    <location>
        <begin position="343"/>
        <end position="380"/>
    </location>
</feature>
<dbReference type="GO" id="GO:0003676">
    <property type="term" value="F:nucleic acid binding"/>
    <property type="evidence" value="ECO:0007669"/>
    <property type="project" value="InterPro"/>
</dbReference>
<organism evidence="4 5">
    <name type="scientific">Miscanthus lutarioriparius</name>
    <dbReference type="NCBI Taxonomy" id="422564"/>
    <lineage>
        <taxon>Eukaryota</taxon>
        <taxon>Viridiplantae</taxon>
        <taxon>Streptophyta</taxon>
        <taxon>Embryophyta</taxon>
        <taxon>Tracheophyta</taxon>
        <taxon>Spermatophyta</taxon>
        <taxon>Magnoliopsida</taxon>
        <taxon>Liliopsida</taxon>
        <taxon>Poales</taxon>
        <taxon>Poaceae</taxon>
        <taxon>PACMAD clade</taxon>
        <taxon>Panicoideae</taxon>
        <taxon>Andropogonodae</taxon>
        <taxon>Andropogoneae</taxon>
        <taxon>Saccharinae</taxon>
        <taxon>Miscanthus</taxon>
    </lineage>
</organism>
<dbReference type="AlphaFoldDB" id="A0A811SBH8"/>
<feature type="domain" description="CCHC-type" evidence="3">
    <location>
        <begin position="189"/>
        <end position="204"/>
    </location>
</feature>
<dbReference type="InterPro" id="IPR036875">
    <property type="entry name" value="Znf_CCHC_sf"/>
</dbReference>
<evidence type="ECO:0000256" key="2">
    <source>
        <dbReference type="SAM" id="MobiDB-lite"/>
    </source>
</evidence>
<dbReference type="SUPFAM" id="SSF57756">
    <property type="entry name" value="Retrovirus zinc finger-like domains"/>
    <property type="match status" value="1"/>
</dbReference>
<name>A0A811SBH8_9POAL</name>
<dbReference type="InterPro" id="IPR001878">
    <property type="entry name" value="Znf_CCHC"/>
</dbReference>
<gene>
    <name evidence="4" type="ORF">NCGR_LOCUS63029</name>
</gene>
<protein>
    <recommendedName>
        <fullName evidence="3">CCHC-type domain-containing protein</fullName>
    </recommendedName>
</protein>
<feature type="compositionally biased region" description="Polar residues" evidence="2">
    <location>
        <begin position="44"/>
        <end position="55"/>
    </location>
</feature>
<proteinExistence type="predicted"/>
<keyword evidence="1" id="KW-0862">Zinc</keyword>
<feature type="region of interest" description="Disordered" evidence="2">
    <location>
        <begin position="1"/>
        <end position="55"/>
    </location>
</feature>